<dbReference type="Proteomes" id="UP001296873">
    <property type="component" value="Unassembled WGS sequence"/>
</dbReference>
<dbReference type="Gene3D" id="6.10.10.10">
    <property type="entry name" value="Flagellar export chaperone, C-terminal domain"/>
    <property type="match status" value="1"/>
</dbReference>
<dbReference type="InterPro" id="IPR042187">
    <property type="entry name" value="Flagellin_C_sub2"/>
</dbReference>
<evidence type="ECO:0000313" key="6">
    <source>
        <dbReference type="EMBL" id="MBK1671518.1"/>
    </source>
</evidence>
<dbReference type="Gene3D" id="1.20.1330.10">
    <property type="entry name" value="f41 fragment of flagellin, N-terminal domain"/>
    <property type="match status" value="1"/>
</dbReference>
<dbReference type="PANTHER" id="PTHR42792:SF2">
    <property type="entry name" value="FLAGELLIN"/>
    <property type="match status" value="1"/>
</dbReference>
<comment type="similarity">
    <text evidence="2">Belongs to the bacterial flagellin family.</text>
</comment>
<keyword evidence="3" id="KW-0975">Bacterial flagellum</keyword>
<evidence type="ECO:0000256" key="1">
    <source>
        <dbReference type="ARBA" id="ARBA00004365"/>
    </source>
</evidence>
<evidence type="ECO:0000259" key="5">
    <source>
        <dbReference type="Pfam" id="PF00700"/>
    </source>
</evidence>
<comment type="caution">
    <text evidence="6">The sequence shown here is derived from an EMBL/GenBank/DDBJ whole genome shotgun (WGS) entry which is preliminary data.</text>
</comment>
<dbReference type="SUPFAM" id="SSF64518">
    <property type="entry name" value="Phase 1 flagellin"/>
    <property type="match status" value="1"/>
</dbReference>
<keyword evidence="4" id="KW-0175">Coiled coil</keyword>
<name>A0ABS1DN37_9PROT</name>
<evidence type="ECO:0000256" key="3">
    <source>
        <dbReference type="ARBA" id="ARBA00023143"/>
    </source>
</evidence>
<comment type="subcellular location">
    <subcellularLocation>
        <location evidence="1">Bacterial flagellum</location>
    </subcellularLocation>
</comment>
<evidence type="ECO:0000256" key="4">
    <source>
        <dbReference type="SAM" id="Coils"/>
    </source>
</evidence>
<organism evidence="6 7">
    <name type="scientific">Rhodovibrio sodomensis</name>
    <dbReference type="NCBI Taxonomy" id="1088"/>
    <lineage>
        <taxon>Bacteria</taxon>
        <taxon>Pseudomonadati</taxon>
        <taxon>Pseudomonadota</taxon>
        <taxon>Alphaproteobacteria</taxon>
        <taxon>Rhodospirillales</taxon>
        <taxon>Rhodovibrionaceae</taxon>
        <taxon>Rhodovibrio</taxon>
    </lineage>
</organism>
<dbReference type="PANTHER" id="PTHR42792">
    <property type="entry name" value="FLAGELLIN"/>
    <property type="match status" value="1"/>
</dbReference>
<dbReference type="InterPro" id="IPR046358">
    <property type="entry name" value="Flagellin_C"/>
</dbReference>
<dbReference type="Pfam" id="PF00700">
    <property type="entry name" value="Flagellin_C"/>
    <property type="match status" value="1"/>
</dbReference>
<sequence>MTSAALTLQGANSTDFTFKVGTGVSSGEDEITVTLSSISSGALGIGGSDISTKENADLASTAVTSAIDSLQAARSDIGAAQNRLDFAAQNVELTRENQEAARSELEDLNVAKAITEFSQQQLLVQAGTSTLSQANQLPQNLLQLFR</sequence>
<feature type="domain" description="Flagellin C-terminal" evidence="5">
    <location>
        <begin position="62"/>
        <end position="145"/>
    </location>
</feature>
<proteinExistence type="inferred from homology"/>
<dbReference type="InterPro" id="IPR001492">
    <property type="entry name" value="Flagellin"/>
</dbReference>
<dbReference type="EMBL" id="NRRL01000207">
    <property type="protein sequence ID" value="MBK1671518.1"/>
    <property type="molecule type" value="Genomic_DNA"/>
</dbReference>
<accession>A0ABS1DN37</accession>
<reference evidence="6 7" key="1">
    <citation type="journal article" date="2020" name="Microorganisms">
        <title>Osmotic Adaptation and Compatible Solute Biosynthesis of Phototrophic Bacteria as Revealed from Genome Analyses.</title>
        <authorList>
            <person name="Imhoff J.F."/>
            <person name="Rahn T."/>
            <person name="Kunzel S."/>
            <person name="Keller A."/>
            <person name="Neulinger S.C."/>
        </authorList>
    </citation>
    <scope>NUCLEOTIDE SEQUENCE [LARGE SCALE GENOMIC DNA]</scope>
    <source>
        <strain evidence="6 7">DSM 9895</strain>
    </source>
</reference>
<gene>
    <name evidence="6" type="ORF">CKO28_26320</name>
</gene>
<evidence type="ECO:0000256" key="2">
    <source>
        <dbReference type="ARBA" id="ARBA00005709"/>
    </source>
</evidence>
<keyword evidence="7" id="KW-1185">Reference proteome</keyword>
<evidence type="ECO:0000313" key="7">
    <source>
        <dbReference type="Proteomes" id="UP001296873"/>
    </source>
</evidence>
<protein>
    <recommendedName>
        <fullName evidence="5">Flagellin C-terminal domain-containing protein</fullName>
    </recommendedName>
</protein>
<feature type="coiled-coil region" evidence="4">
    <location>
        <begin position="70"/>
        <end position="111"/>
    </location>
</feature>